<name>B0TKJ5_SHEHH</name>
<dbReference type="Proteomes" id="UP000001317">
    <property type="component" value="Chromosome"/>
</dbReference>
<dbReference type="KEGG" id="shl:Shal_4041"/>
<evidence type="ECO:0000256" key="2">
    <source>
        <dbReference type="ARBA" id="ARBA00008779"/>
    </source>
</evidence>
<reference evidence="9" key="1">
    <citation type="submission" date="2008-01" db="EMBL/GenBank/DDBJ databases">
        <title>Complete sequence of Shewanella halifaxensis HAW-EB4.</title>
        <authorList>
            <consortium name="US DOE Joint Genome Institute"/>
            <person name="Copeland A."/>
            <person name="Lucas S."/>
            <person name="Lapidus A."/>
            <person name="Glavina del Rio T."/>
            <person name="Dalin E."/>
            <person name="Tice H."/>
            <person name="Bruce D."/>
            <person name="Goodwin L."/>
            <person name="Pitluck S."/>
            <person name="Sims D."/>
            <person name="Brettin T."/>
            <person name="Detter J.C."/>
            <person name="Han C."/>
            <person name="Kuske C.R."/>
            <person name="Schmutz J."/>
            <person name="Larimer F."/>
            <person name="Land M."/>
            <person name="Hauser L."/>
            <person name="Kyrpides N."/>
            <person name="Kim E."/>
            <person name="Zhao J.-S."/>
            <person name="Richardson P."/>
        </authorList>
    </citation>
    <scope>NUCLEOTIDE SEQUENCE [LARGE SCALE GENOMIC DNA]</scope>
    <source>
        <strain evidence="9">HAW-EB4</strain>
    </source>
</reference>
<keyword evidence="3" id="KW-0479">Metal-binding</keyword>
<dbReference type="GO" id="GO:0046872">
    <property type="term" value="F:metal ion binding"/>
    <property type="evidence" value="ECO:0007669"/>
    <property type="project" value="UniProtKB-KW"/>
</dbReference>
<dbReference type="EMBL" id="CP000931">
    <property type="protein sequence ID" value="ABZ78581.1"/>
    <property type="molecule type" value="Genomic_DNA"/>
</dbReference>
<accession>B0TKJ5</accession>
<dbReference type="AlphaFoldDB" id="B0TKJ5"/>
<sequence length="492" mass="55071">MKKTLLASAIVLASLSTNVSAAQTTVTDKPNVVIFYVDDLGYGDLATYGHNIVKTPNIDKLAAEGIKFTQYYSPAPLCSPSRAGMLTGRTPYRTGIRSWIPDGQNVHIGKEEITLAHMLKDEGYDTAITGKLHLNGGAHMKDHPQASDLGFEHSFIIPGGWAKNAKTEAKNADGSLRHGKIHVDNFWRNGVPVGETDQFSADLVANEAIGWLDDQGGDKPFFLYVPFSEVHTPIASPQKYLDMYGDYLTDFAKENPDLFHWDWVNQPYRGQGEYFANITYMDAQLGRVIDKLKAMGEYDNTIILFSSDNGPVTREARKPYELNMAGETGGLRGRKDNLFEGGIRVPMIMKYHGHVKAETDSDEPIYGLDIVPTLSELIGFDTPSDRTIDGVSFVSTFNGLSVERTKPMIWTIDMPYQDDAINEYAVRIGDFKLIIDRQGNNKYLFNIGQDKYEVYNLLNKPEYKAKVEELTTAYQAYRKDIENDNILNKGKK</sequence>
<dbReference type="GO" id="GO:0004065">
    <property type="term" value="F:arylsulfatase activity"/>
    <property type="evidence" value="ECO:0007669"/>
    <property type="project" value="TreeGrafter"/>
</dbReference>
<evidence type="ECO:0000256" key="6">
    <source>
        <dbReference type="ARBA" id="ARBA00022837"/>
    </source>
</evidence>
<evidence type="ECO:0000259" key="8">
    <source>
        <dbReference type="Pfam" id="PF00884"/>
    </source>
</evidence>
<dbReference type="OrthoDB" id="9803751at2"/>
<evidence type="ECO:0000313" key="9">
    <source>
        <dbReference type="EMBL" id="ABZ78581.1"/>
    </source>
</evidence>
<keyword evidence="10" id="KW-1185">Reference proteome</keyword>
<gene>
    <name evidence="9" type="ordered locus">Shal_4041</name>
</gene>
<dbReference type="InterPro" id="IPR024607">
    <property type="entry name" value="Sulfatase_CS"/>
</dbReference>
<dbReference type="RefSeq" id="WP_012279098.1">
    <property type="nucleotide sequence ID" value="NC_010334.1"/>
</dbReference>
<evidence type="ECO:0000256" key="5">
    <source>
        <dbReference type="ARBA" id="ARBA00022801"/>
    </source>
</evidence>
<protein>
    <submittedName>
        <fullName evidence="9">Sulfatase</fullName>
    </submittedName>
</protein>
<feature type="signal peptide" evidence="7">
    <location>
        <begin position="1"/>
        <end position="21"/>
    </location>
</feature>
<dbReference type="PROSITE" id="PS00523">
    <property type="entry name" value="SULFATASE_1"/>
    <property type="match status" value="1"/>
</dbReference>
<dbReference type="PANTHER" id="PTHR42693:SF42">
    <property type="entry name" value="ARYLSULFATASE G"/>
    <property type="match status" value="1"/>
</dbReference>
<feature type="domain" description="Sulfatase N-terminal" evidence="8">
    <location>
        <begin position="30"/>
        <end position="379"/>
    </location>
</feature>
<comment type="similarity">
    <text evidence="2">Belongs to the sulfatase family.</text>
</comment>
<dbReference type="InterPro" id="IPR050738">
    <property type="entry name" value="Sulfatase"/>
</dbReference>
<evidence type="ECO:0000256" key="1">
    <source>
        <dbReference type="ARBA" id="ARBA00001913"/>
    </source>
</evidence>
<dbReference type="Gene3D" id="3.30.1120.10">
    <property type="match status" value="1"/>
</dbReference>
<evidence type="ECO:0000256" key="4">
    <source>
        <dbReference type="ARBA" id="ARBA00022729"/>
    </source>
</evidence>
<dbReference type="PANTHER" id="PTHR42693">
    <property type="entry name" value="ARYLSULFATASE FAMILY MEMBER"/>
    <property type="match status" value="1"/>
</dbReference>
<dbReference type="Pfam" id="PF00884">
    <property type="entry name" value="Sulfatase"/>
    <property type="match status" value="1"/>
</dbReference>
<evidence type="ECO:0000313" key="10">
    <source>
        <dbReference type="Proteomes" id="UP000001317"/>
    </source>
</evidence>
<keyword evidence="5" id="KW-0378">Hydrolase</keyword>
<evidence type="ECO:0000256" key="3">
    <source>
        <dbReference type="ARBA" id="ARBA00022723"/>
    </source>
</evidence>
<comment type="cofactor">
    <cofactor evidence="1">
        <name>Ca(2+)</name>
        <dbReference type="ChEBI" id="CHEBI:29108"/>
    </cofactor>
</comment>
<dbReference type="eggNOG" id="COG3119">
    <property type="taxonomic scope" value="Bacteria"/>
</dbReference>
<dbReference type="InterPro" id="IPR017850">
    <property type="entry name" value="Alkaline_phosphatase_core_sf"/>
</dbReference>
<keyword evidence="4 7" id="KW-0732">Signal</keyword>
<proteinExistence type="inferred from homology"/>
<dbReference type="SUPFAM" id="SSF53649">
    <property type="entry name" value="Alkaline phosphatase-like"/>
    <property type="match status" value="1"/>
</dbReference>
<keyword evidence="6" id="KW-0106">Calcium</keyword>
<evidence type="ECO:0000256" key="7">
    <source>
        <dbReference type="SAM" id="SignalP"/>
    </source>
</evidence>
<organism evidence="9 10">
    <name type="scientific">Shewanella halifaxensis (strain HAW-EB4)</name>
    <dbReference type="NCBI Taxonomy" id="458817"/>
    <lineage>
        <taxon>Bacteria</taxon>
        <taxon>Pseudomonadati</taxon>
        <taxon>Pseudomonadota</taxon>
        <taxon>Gammaproteobacteria</taxon>
        <taxon>Alteromonadales</taxon>
        <taxon>Shewanellaceae</taxon>
        <taxon>Shewanella</taxon>
    </lineage>
</organism>
<dbReference type="STRING" id="458817.Shal_4041"/>
<dbReference type="HOGENOM" id="CLU_006332_10_4_6"/>
<dbReference type="InterPro" id="IPR000917">
    <property type="entry name" value="Sulfatase_N"/>
</dbReference>
<dbReference type="Gene3D" id="3.40.720.10">
    <property type="entry name" value="Alkaline Phosphatase, subunit A"/>
    <property type="match status" value="1"/>
</dbReference>
<feature type="chain" id="PRO_5002756400" evidence="7">
    <location>
        <begin position="22"/>
        <end position="492"/>
    </location>
</feature>